<dbReference type="AlphaFoldDB" id="A0A1H3TTW0"/>
<reference evidence="2 5" key="2">
    <citation type="submission" date="2020-12" db="EMBL/GenBank/DDBJ databases">
        <title>FDA dAtabase for Regulatory Grade micrObial Sequences (FDA-ARGOS): Supporting development and validation of Infectious Disease Dx tests.</title>
        <authorList>
            <person name="Sproer C."/>
            <person name="Gronow S."/>
            <person name="Severitt S."/>
            <person name="Schroder I."/>
            <person name="Tallon L."/>
            <person name="Sadzewicz L."/>
            <person name="Zhao X."/>
            <person name="Boylan J."/>
            <person name="Ott S."/>
            <person name="Bowen H."/>
            <person name="Vavikolanu K."/>
            <person name="Mehta A."/>
            <person name="Aluvathingal J."/>
            <person name="Nadendla S."/>
            <person name="Lowell S."/>
            <person name="Myers T."/>
            <person name="Yan Y."/>
            <person name="Sichtig H."/>
        </authorList>
    </citation>
    <scope>NUCLEOTIDE SEQUENCE [LARGE SCALE GENOMIC DNA]</scope>
    <source>
        <strain evidence="2 5">FDAARGOS_890</strain>
    </source>
</reference>
<dbReference type="KEGG" id="dla:I6G47_10860"/>
<accession>A0A1H3TTW0</accession>
<dbReference type="EMBL" id="FNPE01000032">
    <property type="protein sequence ID" value="SDZ53663.1"/>
    <property type="molecule type" value="Genomic_DNA"/>
</dbReference>
<dbReference type="EMBL" id="CP065748">
    <property type="protein sequence ID" value="QPS83527.1"/>
    <property type="molecule type" value="Genomic_DNA"/>
</dbReference>
<evidence type="ECO:0000256" key="1">
    <source>
        <dbReference type="SAM" id="MobiDB-lite"/>
    </source>
</evidence>
<feature type="region of interest" description="Disordered" evidence="1">
    <location>
        <begin position="90"/>
        <end position="112"/>
    </location>
</feature>
<dbReference type="RefSeq" id="WP_016454448.1">
    <property type="nucleotide sequence ID" value="NZ_CP065748.1"/>
</dbReference>
<name>A0A1H3TTW0_9BURK</name>
<dbReference type="GeneID" id="94691355"/>
<protein>
    <submittedName>
        <fullName evidence="3">Uncharacterized protein</fullName>
    </submittedName>
</protein>
<dbReference type="Proteomes" id="UP000595064">
    <property type="component" value="Chromosome"/>
</dbReference>
<sequence length="112" mass="12281">MQDKHITGPWRRTSDNQRWSATHAGFGQSCYQAIQDERTGKVVALVVAHAEHDELEPDTRAIACMVATAPELLKALERLADAYERLKPPGYPLSDPEKQARAAIAKATGSTP</sequence>
<evidence type="ECO:0000313" key="5">
    <source>
        <dbReference type="Proteomes" id="UP000595064"/>
    </source>
</evidence>
<evidence type="ECO:0000313" key="2">
    <source>
        <dbReference type="EMBL" id="QPS83527.1"/>
    </source>
</evidence>
<dbReference type="Proteomes" id="UP000183417">
    <property type="component" value="Unassembled WGS sequence"/>
</dbReference>
<evidence type="ECO:0000313" key="3">
    <source>
        <dbReference type="EMBL" id="SDZ53663.1"/>
    </source>
</evidence>
<reference evidence="3 4" key="1">
    <citation type="submission" date="2016-10" db="EMBL/GenBank/DDBJ databases">
        <authorList>
            <person name="de Groot N.N."/>
        </authorList>
    </citation>
    <scope>NUCLEOTIDE SEQUENCE [LARGE SCALE GENOMIC DNA]</scope>
    <source>
        <strain evidence="3 4">LMG 24775</strain>
    </source>
</reference>
<evidence type="ECO:0000313" key="4">
    <source>
        <dbReference type="Proteomes" id="UP000183417"/>
    </source>
</evidence>
<gene>
    <name evidence="2" type="ORF">I6G47_10860</name>
    <name evidence="3" type="ORF">SAMN05421547_13273</name>
</gene>
<keyword evidence="5" id="KW-1185">Reference proteome</keyword>
<organism evidence="3 4">
    <name type="scientific">Delftia lacustris</name>
    <dbReference type="NCBI Taxonomy" id="558537"/>
    <lineage>
        <taxon>Bacteria</taxon>
        <taxon>Pseudomonadati</taxon>
        <taxon>Pseudomonadota</taxon>
        <taxon>Betaproteobacteria</taxon>
        <taxon>Burkholderiales</taxon>
        <taxon>Comamonadaceae</taxon>
        <taxon>Delftia</taxon>
    </lineage>
</organism>
<dbReference type="PROSITE" id="PS51257">
    <property type="entry name" value="PROKAR_LIPOPROTEIN"/>
    <property type="match status" value="1"/>
</dbReference>
<proteinExistence type="predicted"/>